<dbReference type="InterPro" id="IPR029063">
    <property type="entry name" value="SAM-dependent_MTases_sf"/>
</dbReference>
<gene>
    <name evidence="6" type="ORF">M8523_09225</name>
</gene>
<evidence type="ECO:0000256" key="2">
    <source>
        <dbReference type="ARBA" id="ARBA00022679"/>
    </source>
</evidence>
<dbReference type="GO" id="GO:0003677">
    <property type="term" value="F:DNA binding"/>
    <property type="evidence" value="ECO:0007669"/>
    <property type="project" value="InterPro"/>
</dbReference>
<evidence type="ECO:0000313" key="7">
    <source>
        <dbReference type="Proteomes" id="UP001165667"/>
    </source>
</evidence>
<dbReference type="GO" id="GO:0032259">
    <property type="term" value="P:methylation"/>
    <property type="evidence" value="ECO:0007669"/>
    <property type="project" value="UniProtKB-KW"/>
</dbReference>
<comment type="catalytic activity">
    <reaction evidence="3">
        <text>a 2'-deoxyadenosine in DNA + S-adenosyl-L-methionine = an N(6)-methyl-2'-deoxyadenosine in DNA + S-adenosyl-L-homocysteine + H(+)</text>
        <dbReference type="Rhea" id="RHEA:15197"/>
        <dbReference type="Rhea" id="RHEA-COMP:12418"/>
        <dbReference type="Rhea" id="RHEA-COMP:12419"/>
        <dbReference type="ChEBI" id="CHEBI:15378"/>
        <dbReference type="ChEBI" id="CHEBI:57856"/>
        <dbReference type="ChEBI" id="CHEBI:59789"/>
        <dbReference type="ChEBI" id="CHEBI:90615"/>
        <dbReference type="ChEBI" id="CHEBI:90616"/>
        <dbReference type="EC" id="2.1.1.72"/>
    </reaction>
</comment>
<accession>A0AA41Z2Q2</accession>
<evidence type="ECO:0000256" key="4">
    <source>
        <dbReference type="RuleBase" id="RU362026"/>
    </source>
</evidence>
<evidence type="ECO:0000256" key="3">
    <source>
        <dbReference type="ARBA" id="ARBA00047942"/>
    </source>
</evidence>
<dbReference type="GO" id="GO:0008170">
    <property type="term" value="F:N-methyltransferase activity"/>
    <property type="evidence" value="ECO:0007669"/>
    <property type="project" value="InterPro"/>
</dbReference>
<dbReference type="Proteomes" id="UP001165667">
    <property type="component" value="Unassembled WGS sequence"/>
</dbReference>
<feature type="domain" description="DNA methylase N-4/N-6" evidence="5">
    <location>
        <begin position="112"/>
        <end position="427"/>
    </location>
</feature>
<evidence type="ECO:0000256" key="1">
    <source>
        <dbReference type="ARBA" id="ARBA00022603"/>
    </source>
</evidence>
<comment type="caution">
    <text evidence="6">The sequence shown here is derived from an EMBL/GenBank/DDBJ whole genome shotgun (WGS) entry which is preliminary data.</text>
</comment>
<evidence type="ECO:0000259" key="5">
    <source>
        <dbReference type="Pfam" id="PF01555"/>
    </source>
</evidence>
<dbReference type="InterPro" id="IPR002941">
    <property type="entry name" value="DNA_methylase_N4/N6"/>
</dbReference>
<organism evidence="6 7">
    <name type="scientific">Lichenifustis flavocetrariae</name>
    <dbReference type="NCBI Taxonomy" id="2949735"/>
    <lineage>
        <taxon>Bacteria</taxon>
        <taxon>Pseudomonadati</taxon>
        <taxon>Pseudomonadota</taxon>
        <taxon>Alphaproteobacteria</taxon>
        <taxon>Hyphomicrobiales</taxon>
        <taxon>Lichenihabitantaceae</taxon>
        <taxon>Lichenifustis</taxon>
    </lineage>
</organism>
<keyword evidence="2" id="KW-0808">Transferase</keyword>
<dbReference type="InterPro" id="IPR001091">
    <property type="entry name" value="RM_Methyltransferase"/>
</dbReference>
<name>A0AA41Z2Q2_9HYPH</name>
<comment type="similarity">
    <text evidence="4">Belongs to the N(4)/N(6)-methyltransferase family.</text>
</comment>
<keyword evidence="7" id="KW-1185">Reference proteome</keyword>
<evidence type="ECO:0000313" key="6">
    <source>
        <dbReference type="EMBL" id="MCW6508202.1"/>
    </source>
</evidence>
<dbReference type="EC" id="2.1.1.-" evidence="4"/>
<dbReference type="GO" id="GO:0009007">
    <property type="term" value="F:site-specific DNA-methyltransferase (adenine-specific) activity"/>
    <property type="evidence" value="ECO:0007669"/>
    <property type="project" value="UniProtKB-EC"/>
</dbReference>
<dbReference type="RefSeq" id="WP_282584574.1">
    <property type="nucleotide sequence ID" value="NZ_JAMOIM010000005.1"/>
</dbReference>
<dbReference type="SUPFAM" id="SSF53335">
    <property type="entry name" value="S-adenosyl-L-methionine-dependent methyltransferases"/>
    <property type="match status" value="1"/>
</dbReference>
<proteinExistence type="inferred from homology"/>
<keyword evidence="1" id="KW-0489">Methyltransferase</keyword>
<dbReference type="Pfam" id="PF01555">
    <property type="entry name" value="N6_N4_Mtase"/>
    <property type="match status" value="1"/>
</dbReference>
<protein>
    <recommendedName>
        <fullName evidence="4">Methyltransferase</fullName>
        <ecNumber evidence="4">2.1.1.-</ecNumber>
    </recommendedName>
</protein>
<dbReference type="AlphaFoldDB" id="A0AA41Z2Q2"/>
<reference evidence="6" key="1">
    <citation type="submission" date="2022-05" db="EMBL/GenBank/DDBJ databases">
        <authorList>
            <person name="Pankratov T."/>
        </authorList>
    </citation>
    <scope>NUCLEOTIDE SEQUENCE</scope>
    <source>
        <strain evidence="6">BP6-180914</strain>
    </source>
</reference>
<dbReference type="PRINTS" id="PR00508">
    <property type="entry name" value="S21N4MTFRASE"/>
</dbReference>
<sequence length="457" mass="51910">MLVGIGHKFNDFIQAVHRVQRFGQPQPVEIDIVYSEADRAIRRDLEAKWAQHEEMAARMSEIIRKYGLNADAMAEVLTRSIGLERLEASGQGWRMVNNDCVVEAKTMATASVDLIVTSIPFANHYEYTPSYNDFGHTEDNARFFAQADHLTPELLRILKPGRLACIHVKDRVLFGSVTGEGVPTIDPFHAECIFHYRRHGLQFMGMMHVNTDVVRENNQTYRLGYTEMRKDGTKMGVGCPEYVLLFRKQQTNRGKGYADVPVVKDEAEYSLARWQIDAHAFWRSSGDRLLSPDEMAALPDATRGRVFTAETLRRIYDFEYHVRVGEALEVSGKMPTTYMALALGATDAGTWHDVQRMRTLNTAQASAGREKHMCTLQFDIVDRLITRFSMSGERVFDPFAGIGTVPLRAMKLNREGWGAELSHDYWRDACGYLRAEEERLATPTLFDVIDQVLEAAE</sequence>
<dbReference type="Gene3D" id="3.40.50.150">
    <property type="entry name" value="Vaccinia Virus protein VP39"/>
    <property type="match status" value="1"/>
</dbReference>
<dbReference type="EMBL" id="JAMOIM010000005">
    <property type="protein sequence ID" value="MCW6508202.1"/>
    <property type="molecule type" value="Genomic_DNA"/>
</dbReference>